<organism evidence="2">
    <name type="scientific">Bellilinea caldifistulae</name>
    <dbReference type="NCBI Taxonomy" id="360411"/>
    <lineage>
        <taxon>Bacteria</taxon>
        <taxon>Bacillati</taxon>
        <taxon>Chloroflexota</taxon>
        <taxon>Anaerolineae</taxon>
        <taxon>Anaerolineales</taxon>
        <taxon>Anaerolineaceae</taxon>
        <taxon>Bellilinea</taxon>
    </lineage>
</organism>
<evidence type="ECO:0000256" key="1">
    <source>
        <dbReference type="SAM" id="SignalP"/>
    </source>
</evidence>
<evidence type="ECO:0000313" key="2">
    <source>
        <dbReference type="EMBL" id="HGS86684.1"/>
    </source>
</evidence>
<dbReference type="AlphaFoldDB" id="A0A7C4Q0Z3"/>
<feature type="chain" id="PRO_5028379371" description="DUF4878 domain-containing protein" evidence="1">
    <location>
        <begin position="24"/>
        <end position="275"/>
    </location>
</feature>
<feature type="signal peptide" evidence="1">
    <location>
        <begin position="1"/>
        <end position="23"/>
    </location>
</feature>
<dbReference type="EMBL" id="DSXR01000043">
    <property type="protein sequence ID" value="HGS86684.1"/>
    <property type="molecule type" value="Genomic_DNA"/>
</dbReference>
<proteinExistence type="predicted"/>
<name>A0A7C4Q0Z3_9CHLR</name>
<keyword evidence="1" id="KW-0732">Signal</keyword>
<sequence>MTFQFLSKFGMFLGAMSFLITLIACQPAPPVNPTPIRESTESKAVALARQTLQDYYAFLQAGEFEQAAELLLPLTGFDRRALAEAARQASLNGWRIEAVQFKEEFIFDPERVIFRVSVQQQGAQPETYEMYQVVHLLDGKSWISSGVLGEYTLTTSPVTHQRVSLVPLTLHHGVDYYQIWLLAQNDSAGSVRWSNLEPCAILTVENEQINAECTDSAMVIEAGTQATLVMRFPLPEGTYPRRALPTILKVNGFSSDSFQDEWSYQFSLKYAAADS</sequence>
<gene>
    <name evidence="2" type="ORF">ENT17_03605</name>
</gene>
<reference evidence="2" key="1">
    <citation type="journal article" date="2020" name="mSystems">
        <title>Genome- and Community-Level Interaction Insights into Carbon Utilization and Element Cycling Functions of Hydrothermarchaeota in Hydrothermal Sediment.</title>
        <authorList>
            <person name="Zhou Z."/>
            <person name="Liu Y."/>
            <person name="Xu W."/>
            <person name="Pan J."/>
            <person name="Luo Z.H."/>
            <person name="Li M."/>
        </authorList>
    </citation>
    <scope>NUCLEOTIDE SEQUENCE [LARGE SCALE GENOMIC DNA]</scope>
    <source>
        <strain evidence="2">SpSt-556</strain>
    </source>
</reference>
<accession>A0A7C4Q0Z3</accession>
<protein>
    <recommendedName>
        <fullName evidence="3">DUF4878 domain-containing protein</fullName>
    </recommendedName>
</protein>
<evidence type="ECO:0008006" key="3">
    <source>
        <dbReference type="Google" id="ProtNLM"/>
    </source>
</evidence>
<comment type="caution">
    <text evidence="2">The sequence shown here is derived from an EMBL/GenBank/DDBJ whole genome shotgun (WGS) entry which is preliminary data.</text>
</comment>